<keyword evidence="4" id="KW-1185">Reference proteome</keyword>
<evidence type="ECO:0000259" key="2">
    <source>
        <dbReference type="Pfam" id="PF13843"/>
    </source>
</evidence>
<dbReference type="PANTHER" id="PTHR46599:SF3">
    <property type="entry name" value="PIGGYBAC TRANSPOSABLE ELEMENT-DERIVED PROTEIN 4"/>
    <property type="match status" value="1"/>
</dbReference>
<evidence type="ECO:0000313" key="3">
    <source>
        <dbReference type="EMBL" id="GFO02956.1"/>
    </source>
</evidence>
<sequence length="617" mass="70976">MASNKRRRVTAEQALALFRDLTDVETDESDLESDRSSSSSDFRSTSRTSGTGVGGTDNYESDTTSSDSDEDDRGALAQPGTSHRPKRKRQNGARSSNNMPISDWRSVKAEDRPVPKTSLDFPFLPKNRNEPGVWAELTADSSALSCFRCLFDDEVTNLLLDAINRYAQVQVQKHTPPTRHSRYSKWTDLSKEELFKFLAVLTAMGIDERDRLEDYRSEHMALYTPFHSQMFSQTRFEMIYSTMLHVGEPDSERKAKIEPFVNLLIDKYNNAFTPYENLSLDEMIVGWKGRWKYKQYNATKPHKYHIKSFGLTDSSTGYVLNLLTYYGKDTSYDPETDQNSGHAIKIFDTLLKPIGKGYHVFADRYYTTRALIDHLISKDIYYTGTVQVNRVGFPPEIKTMRLGHMESKHWMTETDSIFCLSWKDKKAKKPVVLASTKACADFKNKGRKSVPSSIDCYNQNMNGCDLTDRMVGYFGLQKRRSFKWWKKIFHWILEITTNNAHKLYVLTRPPTTKKKHLQLKFFKLQLIEQLAEAAAELAPNNAPVNPSGGRPRTNPVERLEYTKHMIIYTPEDRRCRVCSRPGKKIRTNFACEGCTGQPHLHPKHCFKIWHTQANLPN</sequence>
<gene>
    <name evidence="3" type="ORF">PoB_002946100</name>
</gene>
<dbReference type="Proteomes" id="UP000735302">
    <property type="component" value="Unassembled WGS sequence"/>
</dbReference>
<dbReference type="EMBL" id="BLXT01003662">
    <property type="protein sequence ID" value="GFO02956.1"/>
    <property type="molecule type" value="Genomic_DNA"/>
</dbReference>
<dbReference type="Pfam" id="PF13843">
    <property type="entry name" value="DDE_Tnp_1_7"/>
    <property type="match status" value="1"/>
</dbReference>
<dbReference type="AlphaFoldDB" id="A0AAV4A8E0"/>
<proteinExistence type="predicted"/>
<feature type="region of interest" description="Disordered" evidence="1">
    <location>
        <begin position="1"/>
        <end position="118"/>
    </location>
</feature>
<dbReference type="PANTHER" id="PTHR46599">
    <property type="entry name" value="PIGGYBAC TRANSPOSABLE ELEMENT-DERIVED PROTEIN 4"/>
    <property type="match status" value="1"/>
</dbReference>
<name>A0AAV4A8E0_9GAST</name>
<evidence type="ECO:0000256" key="1">
    <source>
        <dbReference type="SAM" id="MobiDB-lite"/>
    </source>
</evidence>
<feature type="compositionally biased region" description="Basic and acidic residues" evidence="1">
    <location>
        <begin position="105"/>
        <end position="114"/>
    </location>
</feature>
<evidence type="ECO:0000313" key="4">
    <source>
        <dbReference type="Proteomes" id="UP000735302"/>
    </source>
</evidence>
<feature type="compositionally biased region" description="Low complexity" evidence="1">
    <location>
        <begin position="36"/>
        <end position="50"/>
    </location>
</feature>
<dbReference type="InterPro" id="IPR029526">
    <property type="entry name" value="PGBD"/>
</dbReference>
<reference evidence="3 4" key="1">
    <citation type="journal article" date="2021" name="Elife">
        <title>Chloroplast acquisition without the gene transfer in kleptoplastic sea slugs, Plakobranchus ocellatus.</title>
        <authorList>
            <person name="Maeda T."/>
            <person name="Takahashi S."/>
            <person name="Yoshida T."/>
            <person name="Shimamura S."/>
            <person name="Takaki Y."/>
            <person name="Nagai Y."/>
            <person name="Toyoda A."/>
            <person name="Suzuki Y."/>
            <person name="Arimoto A."/>
            <person name="Ishii H."/>
            <person name="Satoh N."/>
            <person name="Nishiyama T."/>
            <person name="Hasebe M."/>
            <person name="Maruyama T."/>
            <person name="Minagawa J."/>
            <person name="Obokata J."/>
            <person name="Shigenobu S."/>
        </authorList>
    </citation>
    <scope>NUCLEOTIDE SEQUENCE [LARGE SCALE GENOMIC DNA]</scope>
</reference>
<comment type="caution">
    <text evidence="3">The sequence shown here is derived from an EMBL/GenBank/DDBJ whole genome shotgun (WGS) entry which is preliminary data.</text>
</comment>
<protein>
    <submittedName>
        <fullName evidence="3">PiggyBac transposable element-derived protein 4</fullName>
    </submittedName>
</protein>
<organism evidence="3 4">
    <name type="scientific">Plakobranchus ocellatus</name>
    <dbReference type="NCBI Taxonomy" id="259542"/>
    <lineage>
        <taxon>Eukaryota</taxon>
        <taxon>Metazoa</taxon>
        <taxon>Spiralia</taxon>
        <taxon>Lophotrochozoa</taxon>
        <taxon>Mollusca</taxon>
        <taxon>Gastropoda</taxon>
        <taxon>Heterobranchia</taxon>
        <taxon>Euthyneura</taxon>
        <taxon>Panpulmonata</taxon>
        <taxon>Sacoglossa</taxon>
        <taxon>Placobranchoidea</taxon>
        <taxon>Plakobranchidae</taxon>
        <taxon>Plakobranchus</taxon>
    </lineage>
</organism>
<feature type="domain" description="PiggyBac transposable element-derived protein" evidence="2">
    <location>
        <begin position="143"/>
        <end position="501"/>
    </location>
</feature>
<accession>A0AAV4A8E0</accession>